<dbReference type="CDD" id="cd02612">
    <property type="entry name" value="HAD_PGPPase"/>
    <property type="match status" value="1"/>
</dbReference>
<dbReference type="InterPro" id="IPR050582">
    <property type="entry name" value="HAD-like_SerB"/>
</dbReference>
<dbReference type="InterPro" id="IPR006385">
    <property type="entry name" value="HAD_hydro_SerB1"/>
</dbReference>
<dbReference type="RefSeq" id="WP_132501637.1">
    <property type="nucleotide sequence ID" value="NZ_LVXA01000001.1"/>
</dbReference>
<evidence type="ECO:0000313" key="5">
    <source>
        <dbReference type="Proteomes" id="UP000295537"/>
    </source>
</evidence>
<evidence type="ECO:0000256" key="1">
    <source>
        <dbReference type="ARBA" id="ARBA00022723"/>
    </source>
</evidence>
<keyword evidence="5" id="KW-1185">Reference proteome</keyword>
<gene>
    <name evidence="4" type="ORF">EV693_11018</name>
</gene>
<comment type="caution">
    <text evidence="4">The sequence shown here is derived from an EMBL/GenBank/DDBJ whole genome shotgun (WGS) entry which is preliminary data.</text>
</comment>
<dbReference type="PANTHER" id="PTHR43344:SF13">
    <property type="entry name" value="PHOSPHATASE RV3661-RELATED"/>
    <property type="match status" value="1"/>
</dbReference>
<keyword evidence="1" id="KW-0479">Metal-binding</keyword>
<dbReference type="NCBIfam" id="TIGR01488">
    <property type="entry name" value="HAD-SF-IB"/>
    <property type="match status" value="1"/>
</dbReference>
<name>A0A4R2N736_9PAST</name>
<keyword evidence="2 4" id="KW-0378">Hydrolase</keyword>
<dbReference type="InterPro" id="IPR023214">
    <property type="entry name" value="HAD_sf"/>
</dbReference>
<dbReference type="EMBL" id="SLXJ01000010">
    <property type="protein sequence ID" value="TCP16638.1"/>
    <property type="molecule type" value="Genomic_DNA"/>
</dbReference>
<dbReference type="OrthoDB" id="9784466at2"/>
<dbReference type="Pfam" id="PF12710">
    <property type="entry name" value="HAD"/>
    <property type="match status" value="1"/>
</dbReference>
<dbReference type="NCBIfam" id="TIGR01490">
    <property type="entry name" value="HAD-SF-IB-hyp1"/>
    <property type="match status" value="1"/>
</dbReference>
<dbReference type="Gene3D" id="1.20.1440.100">
    <property type="entry name" value="SG protein - dephosphorylation function"/>
    <property type="match status" value="1"/>
</dbReference>
<organism evidence="4 5">
    <name type="scientific">Nicoletella semolina</name>
    <dbReference type="NCBI Taxonomy" id="271160"/>
    <lineage>
        <taxon>Bacteria</taxon>
        <taxon>Pseudomonadati</taxon>
        <taxon>Pseudomonadota</taxon>
        <taxon>Gammaproteobacteria</taxon>
        <taxon>Pasteurellales</taxon>
        <taxon>Pasteurellaceae</taxon>
        <taxon>Nicoletella</taxon>
    </lineage>
</organism>
<dbReference type="Gene3D" id="3.40.50.1000">
    <property type="entry name" value="HAD superfamily/HAD-like"/>
    <property type="match status" value="1"/>
</dbReference>
<reference evidence="4 5" key="1">
    <citation type="submission" date="2019-03" db="EMBL/GenBank/DDBJ databases">
        <title>Genomic Encyclopedia of Type Strains, Phase IV (KMG-IV): sequencing the most valuable type-strain genomes for metagenomic binning, comparative biology and taxonomic classification.</title>
        <authorList>
            <person name="Goeker M."/>
        </authorList>
    </citation>
    <scope>NUCLEOTIDE SEQUENCE [LARGE SCALE GENOMIC DNA]</scope>
    <source>
        <strain evidence="4 5">DSM 16380</strain>
    </source>
</reference>
<dbReference type="PANTHER" id="PTHR43344">
    <property type="entry name" value="PHOSPHOSERINE PHOSPHATASE"/>
    <property type="match status" value="1"/>
</dbReference>
<dbReference type="SUPFAM" id="SSF56784">
    <property type="entry name" value="HAD-like"/>
    <property type="match status" value="1"/>
</dbReference>
<proteinExistence type="predicted"/>
<dbReference type="GO" id="GO:0016787">
    <property type="term" value="F:hydrolase activity"/>
    <property type="evidence" value="ECO:0007669"/>
    <property type="project" value="UniProtKB-KW"/>
</dbReference>
<accession>A0A4R2N736</accession>
<keyword evidence="3" id="KW-0460">Magnesium</keyword>
<evidence type="ECO:0000256" key="2">
    <source>
        <dbReference type="ARBA" id="ARBA00022801"/>
    </source>
</evidence>
<evidence type="ECO:0000313" key="4">
    <source>
        <dbReference type="EMBL" id="TCP16638.1"/>
    </source>
</evidence>
<dbReference type="AlphaFoldDB" id="A0A4R2N736"/>
<protein>
    <submittedName>
        <fullName evidence="4">HAD superfamily hydrolase (TIGR01490 family)</fullName>
    </submittedName>
</protein>
<dbReference type="InterPro" id="IPR036412">
    <property type="entry name" value="HAD-like_sf"/>
</dbReference>
<dbReference type="GO" id="GO:0046872">
    <property type="term" value="F:metal ion binding"/>
    <property type="evidence" value="ECO:0007669"/>
    <property type="project" value="UniProtKB-KW"/>
</dbReference>
<evidence type="ECO:0000256" key="3">
    <source>
        <dbReference type="ARBA" id="ARBA00022842"/>
    </source>
</evidence>
<dbReference type="Proteomes" id="UP000295537">
    <property type="component" value="Unassembled WGS sequence"/>
</dbReference>
<sequence length="217" mass="24578">MSIVLFDLDETLINGDSASLWSAFMLEVGLVDNAFLSQERAIMQKYSSGKMSMSEYMAFTLTPLRALSQQKLADYVAHFVDKYISSRFYPQALEKINDYKQANRRLIIISATADFIVTAIAKKLVIQEVIAVQTEVVDGCYTGKTIGVLSYQQGKVERLKDYLGNEYEGLIRTATFYSDSCNDLPLLNEVAYPKVVNPDEMLRTVAEHSGWPILYWH</sequence>